<organism evidence="1 2">
    <name type="scientific">Dreissena polymorpha</name>
    <name type="common">Zebra mussel</name>
    <name type="synonym">Mytilus polymorpha</name>
    <dbReference type="NCBI Taxonomy" id="45954"/>
    <lineage>
        <taxon>Eukaryota</taxon>
        <taxon>Metazoa</taxon>
        <taxon>Spiralia</taxon>
        <taxon>Lophotrochozoa</taxon>
        <taxon>Mollusca</taxon>
        <taxon>Bivalvia</taxon>
        <taxon>Autobranchia</taxon>
        <taxon>Heteroconchia</taxon>
        <taxon>Euheterodonta</taxon>
        <taxon>Imparidentia</taxon>
        <taxon>Neoheterodontei</taxon>
        <taxon>Myida</taxon>
        <taxon>Dreissenoidea</taxon>
        <taxon>Dreissenidae</taxon>
        <taxon>Dreissena</taxon>
    </lineage>
</organism>
<evidence type="ECO:0000313" key="2">
    <source>
        <dbReference type="Proteomes" id="UP000828390"/>
    </source>
</evidence>
<name>A0A9D4FX58_DREPO</name>
<accession>A0A9D4FX58</accession>
<protein>
    <submittedName>
        <fullName evidence="1">Uncharacterized protein</fullName>
    </submittedName>
</protein>
<sequence>MFGSFGTVISVKHERMEIEDFNVISGVRLVRLQMDEEAKNSIPHLLHFACGAKALLTAGTATPVPEVLAPRACQGELP</sequence>
<comment type="caution">
    <text evidence="1">The sequence shown here is derived from an EMBL/GenBank/DDBJ whole genome shotgun (WGS) entry which is preliminary data.</text>
</comment>
<reference evidence="1" key="1">
    <citation type="journal article" date="2019" name="bioRxiv">
        <title>The Genome of the Zebra Mussel, Dreissena polymorpha: A Resource for Invasive Species Research.</title>
        <authorList>
            <person name="McCartney M.A."/>
            <person name="Auch B."/>
            <person name="Kono T."/>
            <person name="Mallez S."/>
            <person name="Zhang Y."/>
            <person name="Obille A."/>
            <person name="Becker A."/>
            <person name="Abrahante J.E."/>
            <person name="Garbe J."/>
            <person name="Badalamenti J.P."/>
            <person name="Herman A."/>
            <person name="Mangelson H."/>
            <person name="Liachko I."/>
            <person name="Sullivan S."/>
            <person name="Sone E.D."/>
            <person name="Koren S."/>
            <person name="Silverstein K.A.T."/>
            <person name="Beckman K.B."/>
            <person name="Gohl D.M."/>
        </authorList>
    </citation>
    <scope>NUCLEOTIDE SEQUENCE</scope>
    <source>
        <strain evidence="1">Duluth1</strain>
        <tissue evidence="1">Whole animal</tissue>
    </source>
</reference>
<proteinExistence type="predicted"/>
<keyword evidence="2" id="KW-1185">Reference proteome</keyword>
<dbReference type="EMBL" id="JAIWYP010000006">
    <property type="protein sequence ID" value="KAH3804390.1"/>
    <property type="molecule type" value="Genomic_DNA"/>
</dbReference>
<evidence type="ECO:0000313" key="1">
    <source>
        <dbReference type="EMBL" id="KAH3804390.1"/>
    </source>
</evidence>
<dbReference type="AlphaFoldDB" id="A0A9D4FX58"/>
<dbReference type="Proteomes" id="UP000828390">
    <property type="component" value="Unassembled WGS sequence"/>
</dbReference>
<gene>
    <name evidence="1" type="ORF">DPMN_132675</name>
</gene>
<reference evidence="1" key="2">
    <citation type="submission" date="2020-11" db="EMBL/GenBank/DDBJ databases">
        <authorList>
            <person name="McCartney M.A."/>
            <person name="Auch B."/>
            <person name="Kono T."/>
            <person name="Mallez S."/>
            <person name="Becker A."/>
            <person name="Gohl D.M."/>
            <person name="Silverstein K.A.T."/>
            <person name="Koren S."/>
            <person name="Bechman K.B."/>
            <person name="Herman A."/>
            <person name="Abrahante J.E."/>
            <person name="Garbe J."/>
        </authorList>
    </citation>
    <scope>NUCLEOTIDE SEQUENCE</scope>
    <source>
        <strain evidence="1">Duluth1</strain>
        <tissue evidence="1">Whole animal</tissue>
    </source>
</reference>